<dbReference type="NCBIfam" id="TIGR00560">
    <property type="entry name" value="pgsA"/>
    <property type="match status" value="1"/>
</dbReference>
<evidence type="ECO:0000313" key="23">
    <source>
        <dbReference type="EMBL" id="CEQ02583.1"/>
    </source>
</evidence>
<name>A0A0A1RXI4_PARSO</name>
<dbReference type="Proteomes" id="UP000049685">
    <property type="component" value="Unassembled WGS sequence"/>
</dbReference>
<feature type="transmembrane region" description="Helical" evidence="20">
    <location>
        <begin position="71"/>
        <end position="96"/>
    </location>
</feature>
<keyword evidence="14 20" id="KW-0472">Membrane</keyword>
<keyword evidence="11 20" id="KW-0812">Transmembrane</keyword>
<dbReference type="FunFam" id="1.20.120.1760:FF:000004">
    <property type="entry name" value="CDP-diacylglycerol--glycerol-3-phosphate 3-phosphatidyltransferase"/>
    <property type="match status" value="1"/>
</dbReference>
<evidence type="ECO:0000256" key="9">
    <source>
        <dbReference type="ARBA" id="ARBA00022516"/>
    </source>
</evidence>
<keyword evidence="10 19" id="KW-0808">Transferase</keyword>
<dbReference type="PANTHER" id="PTHR14269:SF62">
    <property type="entry name" value="CDP-DIACYLGLYCEROL--GLYCEROL-3-PHOSPHATE 3-PHOSPHATIDYLTRANSFERASE 1, CHLOROPLASTIC"/>
    <property type="match status" value="1"/>
</dbReference>
<gene>
    <name evidence="23" type="primary">pgsA</name>
    <name evidence="21" type="ORF">ATCC9714_06991</name>
    <name evidence="23" type="ORF">R28058_03161</name>
    <name evidence="22" type="ORF">UMC4404_03161</name>
</gene>
<dbReference type="EMBL" id="LN679998">
    <property type="protein sequence ID" value="CEJ72811.1"/>
    <property type="molecule type" value="Genomic_DNA"/>
</dbReference>
<evidence type="ECO:0000256" key="17">
    <source>
        <dbReference type="ARBA" id="ARBA00048586"/>
    </source>
</evidence>
<dbReference type="Pfam" id="PF01066">
    <property type="entry name" value="CDP-OH_P_transf"/>
    <property type="match status" value="1"/>
</dbReference>
<comment type="similarity">
    <text evidence="5 19">Belongs to the CDP-alcohol phosphatidyltransferase class-I family.</text>
</comment>
<dbReference type="EC" id="2.7.8.5" evidence="6 18"/>
<evidence type="ECO:0000256" key="19">
    <source>
        <dbReference type="RuleBase" id="RU003750"/>
    </source>
</evidence>
<dbReference type="EMBL" id="CEKZ01000003">
    <property type="protein sequence ID" value="CEQ02583.1"/>
    <property type="molecule type" value="Genomic_DNA"/>
</dbReference>
<evidence type="ECO:0000256" key="13">
    <source>
        <dbReference type="ARBA" id="ARBA00023098"/>
    </source>
</evidence>
<dbReference type="GO" id="GO:0005886">
    <property type="term" value="C:plasma membrane"/>
    <property type="evidence" value="ECO:0007669"/>
    <property type="project" value="UniProtKB-SubCell"/>
</dbReference>
<comment type="catalytic activity">
    <reaction evidence="17">
        <text>a CDP-1,2-diacyl-sn-glycerol + sn-glycerol 3-phosphate = a 1,2-diacyl-sn-glycero-3-phospho-(1'-sn-glycero-3'-phosphate) + CMP + H(+)</text>
        <dbReference type="Rhea" id="RHEA:12593"/>
        <dbReference type="ChEBI" id="CHEBI:15378"/>
        <dbReference type="ChEBI" id="CHEBI:57597"/>
        <dbReference type="ChEBI" id="CHEBI:58332"/>
        <dbReference type="ChEBI" id="CHEBI:60110"/>
        <dbReference type="ChEBI" id="CHEBI:60377"/>
        <dbReference type="EC" id="2.7.8.5"/>
    </reaction>
</comment>
<dbReference type="OrthoDB" id="9796672at2"/>
<dbReference type="InterPro" id="IPR004570">
    <property type="entry name" value="Phosphatidylglycerol_P_synth"/>
</dbReference>
<evidence type="ECO:0000313" key="25">
    <source>
        <dbReference type="Proteomes" id="UP000049127"/>
    </source>
</evidence>
<evidence type="ECO:0000256" key="15">
    <source>
        <dbReference type="ARBA" id="ARBA00023209"/>
    </source>
</evidence>
<organism evidence="23 25">
    <name type="scientific">Paraclostridium sordellii</name>
    <name type="common">Clostridium sordellii</name>
    <dbReference type="NCBI Taxonomy" id="1505"/>
    <lineage>
        <taxon>Bacteria</taxon>
        <taxon>Bacillati</taxon>
        <taxon>Bacillota</taxon>
        <taxon>Clostridia</taxon>
        <taxon>Peptostreptococcales</taxon>
        <taxon>Peptostreptococcaceae</taxon>
        <taxon>Paraclostridium</taxon>
    </lineage>
</organism>
<comment type="function">
    <text evidence="1">This protein catalyzes the committed step to the synthesis of the acidic phospholipids.</text>
</comment>
<evidence type="ECO:0000256" key="6">
    <source>
        <dbReference type="ARBA" id="ARBA00013170"/>
    </source>
</evidence>
<reference evidence="22" key="1">
    <citation type="submission" date="2015-01" db="EMBL/GenBank/DDBJ databases">
        <authorList>
            <person name="Aslett M.A."/>
            <person name="De Silva N."/>
        </authorList>
    </citation>
    <scope>NUCLEOTIDE SEQUENCE</scope>
    <source>
        <strain evidence="21 24">ATCC9714</strain>
        <strain evidence="22">UMC4404</strain>
    </source>
</reference>
<evidence type="ECO:0000256" key="7">
    <source>
        <dbReference type="ARBA" id="ARBA00014944"/>
    </source>
</evidence>
<dbReference type="Gene3D" id="1.20.120.1760">
    <property type="match status" value="1"/>
</dbReference>
<dbReference type="GeneID" id="97536574"/>
<evidence type="ECO:0000256" key="3">
    <source>
        <dbReference type="ARBA" id="ARBA00005042"/>
    </source>
</evidence>
<dbReference type="GO" id="GO:0008444">
    <property type="term" value="F:CDP-diacylglycerol-glycerol-3-phosphate 3-phosphatidyltransferase activity"/>
    <property type="evidence" value="ECO:0007669"/>
    <property type="project" value="UniProtKB-UniRule"/>
</dbReference>
<dbReference type="GO" id="GO:0006655">
    <property type="term" value="P:phosphatidylglycerol biosynthetic process"/>
    <property type="evidence" value="ECO:0007669"/>
    <property type="project" value="UniProtKB-UniPathway"/>
</dbReference>
<keyword evidence="8" id="KW-1003">Cell membrane</keyword>
<evidence type="ECO:0000256" key="8">
    <source>
        <dbReference type="ARBA" id="ARBA00022475"/>
    </source>
</evidence>
<accession>A0A0A1RXI4</accession>
<keyword evidence="13" id="KW-0443">Lipid metabolism</keyword>
<comment type="pathway">
    <text evidence="4">Lipid metabolism.</text>
</comment>
<reference evidence="25 26" key="2">
    <citation type="submission" date="2015-01" db="EMBL/GenBank/DDBJ databases">
        <authorList>
            <person name="Aslett A.Martin."/>
            <person name="De Silva Nishadi"/>
        </authorList>
    </citation>
    <scope>NUCLEOTIDE SEQUENCE [LARGE SCALE GENOMIC DNA]</scope>
    <source>
        <strain evidence="23 25">R28058</strain>
        <strain evidence="26">UMC4404</strain>
    </source>
</reference>
<evidence type="ECO:0000313" key="24">
    <source>
        <dbReference type="Proteomes" id="UP000032811"/>
    </source>
</evidence>
<evidence type="ECO:0000256" key="4">
    <source>
        <dbReference type="ARBA" id="ARBA00005189"/>
    </source>
</evidence>
<keyword evidence="16" id="KW-1208">Phospholipid metabolism</keyword>
<feature type="transmembrane region" description="Helical" evidence="20">
    <location>
        <begin position="149"/>
        <end position="170"/>
    </location>
</feature>
<evidence type="ECO:0000256" key="20">
    <source>
        <dbReference type="SAM" id="Phobius"/>
    </source>
</evidence>
<protein>
    <recommendedName>
        <fullName evidence="7 18">CDP-diacylglycerol--glycerol-3-phosphate 3-phosphatidyltransferase</fullName>
        <ecNumber evidence="6 18">2.7.8.5</ecNumber>
    </recommendedName>
</protein>
<dbReference type="EMBL" id="CDNY01000003">
    <property type="protein sequence ID" value="CEO32336.1"/>
    <property type="molecule type" value="Genomic_DNA"/>
</dbReference>
<comment type="pathway">
    <text evidence="3">Phospholipid metabolism; phosphatidylglycerol biosynthesis; phosphatidylglycerol from CDP-diacylglycerol: step 1/2.</text>
</comment>
<dbReference type="UniPathway" id="UPA00084">
    <property type="reaction ID" value="UER00503"/>
</dbReference>
<comment type="subcellular location">
    <subcellularLocation>
        <location evidence="2">Cell membrane</location>
        <topology evidence="2">Multi-pass membrane protein</topology>
    </subcellularLocation>
</comment>
<evidence type="ECO:0000256" key="16">
    <source>
        <dbReference type="ARBA" id="ARBA00023264"/>
    </source>
</evidence>
<dbReference type="InterPro" id="IPR050324">
    <property type="entry name" value="CDP-alcohol_PTase-I"/>
</dbReference>
<dbReference type="InterPro" id="IPR043130">
    <property type="entry name" value="CDP-OH_PTrfase_TM_dom"/>
</dbReference>
<proteinExistence type="inferred from homology"/>
<dbReference type="Proteomes" id="UP000049127">
    <property type="component" value="Unassembled WGS sequence"/>
</dbReference>
<evidence type="ECO:0000256" key="18">
    <source>
        <dbReference type="NCBIfam" id="TIGR00560"/>
    </source>
</evidence>
<dbReference type="RefSeq" id="WP_055332339.1">
    <property type="nucleotide sequence ID" value="NZ_BDJI01000002.1"/>
</dbReference>
<evidence type="ECO:0000256" key="10">
    <source>
        <dbReference type="ARBA" id="ARBA00022679"/>
    </source>
</evidence>
<keyword evidence="12 20" id="KW-1133">Transmembrane helix</keyword>
<dbReference type="PIRSF" id="PIRSF000847">
    <property type="entry name" value="Phos_ph_gly_syn"/>
    <property type="match status" value="1"/>
</dbReference>
<evidence type="ECO:0000313" key="21">
    <source>
        <dbReference type="EMBL" id="CEJ72811.1"/>
    </source>
</evidence>
<sequence>MNLPNKLTLFRIFLIPVFIIIMMLNVPNKFLIACMIFIVASATDAMDGYIARKYNLVTDFGKFMDPLADKLLVISALTTMIEFDLVPAWMVIIIVARELTVSILRAIAAADGKVIAASSGGKLKTISQMIAIIVLLLGKDFGSIPLLNIGKVTILIATLLTLYSGWEYLYKNKNLFMESK</sequence>
<keyword evidence="9" id="KW-0444">Lipid biosynthesis</keyword>
<evidence type="ECO:0000256" key="12">
    <source>
        <dbReference type="ARBA" id="ARBA00022989"/>
    </source>
</evidence>
<feature type="transmembrane region" description="Helical" evidence="20">
    <location>
        <begin position="7"/>
        <end position="24"/>
    </location>
</feature>
<keyword evidence="15" id="KW-0594">Phospholipid biosynthesis</keyword>
<evidence type="ECO:0000256" key="11">
    <source>
        <dbReference type="ARBA" id="ARBA00022692"/>
    </source>
</evidence>
<dbReference type="InterPro" id="IPR000462">
    <property type="entry name" value="CDP-OH_P_trans"/>
</dbReference>
<dbReference type="Proteomes" id="UP000032811">
    <property type="component" value="Chromosome 1"/>
</dbReference>
<keyword evidence="24" id="KW-1185">Reference proteome</keyword>
<dbReference type="AlphaFoldDB" id="A0A0A1RXI4"/>
<feature type="transmembrane region" description="Helical" evidence="20">
    <location>
        <begin position="30"/>
        <end position="50"/>
    </location>
</feature>
<evidence type="ECO:0000256" key="2">
    <source>
        <dbReference type="ARBA" id="ARBA00004651"/>
    </source>
</evidence>
<evidence type="ECO:0000256" key="14">
    <source>
        <dbReference type="ARBA" id="ARBA00023136"/>
    </source>
</evidence>
<evidence type="ECO:0000313" key="22">
    <source>
        <dbReference type="EMBL" id="CEO32336.1"/>
    </source>
</evidence>
<dbReference type="PANTHER" id="PTHR14269">
    <property type="entry name" value="CDP-DIACYLGLYCEROL--GLYCEROL-3-PHOSPHATE 3-PHOSPHATIDYLTRANSFERASE-RELATED"/>
    <property type="match status" value="1"/>
</dbReference>
<evidence type="ECO:0000313" key="26">
    <source>
        <dbReference type="Proteomes" id="UP000049685"/>
    </source>
</evidence>
<dbReference type="PROSITE" id="PS00379">
    <property type="entry name" value="CDP_ALCOHOL_P_TRANSF"/>
    <property type="match status" value="1"/>
</dbReference>
<dbReference type="InterPro" id="IPR048254">
    <property type="entry name" value="CDP_ALCOHOL_P_TRANSF_CS"/>
</dbReference>
<evidence type="ECO:0000256" key="5">
    <source>
        <dbReference type="ARBA" id="ARBA00010441"/>
    </source>
</evidence>
<evidence type="ECO:0000256" key="1">
    <source>
        <dbReference type="ARBA" id="ARBA00003973"/>
    </source>
</evidence>